<dbReference type="Pfam" id="PF02550">
    <property type="entry name" value="AcetylCoA_hydro"/>
    <property type="match status" value="1"/>
</dbReference>
<comment type="similarity">
    <text evidence="1">Belongs to the acetyl-CoA hydrolase/transferase family.</text>
</comment>
<dbReference type="InterPro" id="IPR026888">
    <property type="entry name" value="AcetylCoA_hyd_C"/>
</dbReference>
<dbReference type="Gene3D" id="3.40.1080.20">
    <property type="entry name" value="Acetyl-CoA hydrolase/transferase C-terminal domain"/>
    <property type="match status" value="1"/>
</dbReference>
<name>A0ABR5AW90_BACBA</name>
<feature type="domain" description="Acetyl-CoA hydrolase/transferase N-terminal" evidence="3">
    <location>
        <begin position="4"/>
        <end position="176"/>
    </location>
</feature>
<dbReference type="EMBL" id="JXLP01000005">
    <property type="protein sequence ID" value="KIL78989.1"/>
    <property type="molecule type" value="Genomic_DNA"/>
</dbReference>
<evidence type="ECO:0000313" key="5">
    <source>
        <dbReference type="EMBL" id="KIL78989.1"/>
    </source>
</evidence>
<evidence type="ECO:0000256" key="1">
    <source>
        <dbReference type="ARBA" id="ARBA00009632"/>
    </source>
</evidence>
<protein>
    <submittedName>
        <fullName evidence="5">4-hydroxybutyrate:acetyl-CoA CoA transferase</fullName>
    </submittedName>
</protein>
<evidence type="ECO:0000313" key="6">
    <source>
        <dbReference type="Proteomes" id="UP000031982"/>
    </source>
</evidence>
<dbReference type="InterPro" id="IPR038460">
    <property type="entry name" value="AcetylCoA_hyd_C_sf"/>
</dbReference>
<proteinExistence type="inferred from homology"/>
<dbReference type="RefSeq" id="WP_041113621.1">
    <property type="nucleotide sequence ID" value="NZ_JARTHD010000008.1"/>
</dbReference>
<evidence type="ECO:0000259" key="3">
    <source>
        <dbReference type="Pfam" id="PF02550"/>
    </source>
</evidence>
<dbReference type="InterPro" id="IPR037171">
    <property type="entry name" value="NagB/RpiA_transferase-like"/>
</dbReference>
<evidence type="ECO:0000256" key="2">
    <source>
        <dbReference type="ARBA" id="ARBA00022679"/>
    </source>
</evidence>
<dbReference type="Gene3D" id="3.40.1080.10">
    <property type="entry name" value="Glutaconate Coenzyme A-transferase"/>
    <property type="match status" value="1"/>
</dbReference>
<evidence type="ECO:0000259" key="4">
    <source>
        <dbReference type="Pfam" id="PF13336"/>
    </source>
</evidence>
<feature type="domain" description="Acetyl-CoA hydrolase/transferase C-terminal" evidence="4">
    <location>
        <begin position="267"/>
        <end position="420"/>
    </location>
</feature>
<dbReference type="GO" id="GO:0016740">
    <property type="term" value="F:transferase activity"/>
    <property type="evidence" value="ECO:0007669"/>
    <property type="project" value="UniProtKB-KW"/>
</dbReference>
<dbReference type="Proteomes" id="UP000031982">
    <property type="component" value="Unassembled WGS sequence"/>
</dbReference>
<accession>A0ABR5AW90</accession>
<dbReference type="InterPro" id="IPR003702">
    <property type="entry name" value="ActCoA_hydro_N"/>
</dbReference>
<sequence length="427" mass="47566">MTNEEQYRKKWTTAEEAVRLIEEGDDIIVPLIAGEPPALLAALEQREDLKRNRLFQMLTSRPAIRKKQEELKVISMFLSGGDRQAFREGAVDLLPNHFSDVPELLKETTDQRVIMATVSPMDENGFFSLGTNCDYTASLAKEAKTILLEVNEYMPRTYGMNQIHLSEVTALIEQHQPLIEAPVPVITEKDETIGRYVASLIHDGDSLQIGFGAIPNAVMNSLKNHQNLSIVTEMIPDQLVELYQSGAVTNSSRIDYPGKTTATFAYGTKKLYDFLHENKTIYMLPVSETNDVRRISGIRNMVTINATIEVDFLGQCNSEKVGDVYWSSSGGQADFGMSARMSQGGRGIICLHSTAKNDTISKIVPVLAAGTPVTTSKNDVDYIVTEYGIAQLRGKTVRERVQALIQVAHPKFQEELTDQARNRGYLM</sequence>
<comment type="caution">
    <text evidence="5">The sequence shown here is derived from an EMBL/GenBank/DDBJ whole genome shotgun (WGS) entry which is preliminary data.</text>
</comment>
<reference evidence="5 6" key="1">
    <citation type="submission" date="2015-01" db="EMBL/GenBank/DDBJ databases">
        <title>Genome Assembly of Bacillus badius MTCC 1458.</title>
        <authorList>
            <person name="Verma A."/>
            <person name="Khatri I."/>
            <person name="Mual P."/>
            <person name="Subramanian S."/>
            <person name="Krishnamurthi S."/>
        </authorList>
    </citation>
    <scope>NUCLEOTIDE SEQUENCE [LARGE SCALE GENOMIC DNA]</scope>
    <source>
        <strain evidence="5 6">MTCC 1458</strain>
    </source>
</reference>
<keyword evidence="2 5" id="KW-0808">Transferase</keyword>
<dbReference type="PANTHER" id="PTHR21432:SF20">
    <property type="entry name" value="ACETYL-COA HYDROLASE"/>
    <property type="match status" value="1"/>
</dbReference>
<dbReference type="SUPFAM" id="SSF100950">
    <property type="entry name" value="NagB/RpiA/CoA transferase-like"/>
    <property type="match status" value="2"/>
</dbReference>
<dbReference type="PANTHER" id="PTHR21432">
    <property type="entry name" value="ACETYL-COA HYDROLASE-RELATED"/>
    <property type="match status" value="1"/>
</dbReference>
<gene>
    <name evidence="5" type="ORF">SD77_3790</name>
</gene>
<organism evidence="5 6">
    <name type="scientific">Bacillus badius</name>
    <dbReference type="NCBI Taxonomy" id="1455"/>
    <lineage>
        <taxon>Bacteria</taxon>
        <taxon>Bacillati</taxon>
        <taxon>Bacillota</taxon>
        <taxon>Bacilli</taxon>
        <taxon>Bacillales</taxon>
        <taxon>Bacillaceae</taxon>
        <taxon>Pseudobacillus</taxon>
    </lineage>
</organism>
<dbReference type="Pfam" id="PF13336">
    <property type="entry name" value="AcetylCoA_hyd_C"/>
    <property type="match status" value="1"/>
</dbReference>
<dbReference type="InterPro" id="IPR046433">
    <property type="entry name" value="ActCoA_hydro"/>
</dbReference>
<keyword evidence="6" id="KW-1185">Reference proteome</keyword>
<dbReference type="Gene3D" id="3.30.750.70">
    <property type="entry name" value="4-hydroxybutyrate coenzyme like domains"/>
    <property type="match status" value="1"/>
</dbReference>